<dbReference type="Proteomes" id="UP001501323">
    <property type="component" value="Unassembled WGS sequence"/>
</dbReference>
<reference evidence="3" key="1">
    <citation type="journal article" date="2019" name="Int. J. Syst. Evol. Microbiol.">
        <title>The Global Catalogue of Microorganisms (GCM) 10K type strain sequencing project: providing services to taxonomists for standard genome sequencing and annotation.</title>
        <authorList>
            <consortium name="The Broad Institute Genomics Platform"/>
            <consortium name="The Broad Institute Genome Sequencing Center for Infectious Disease"/>
            <person name="Wu L."/>
            <person name="Ma J."/>
        </authorList>
    </citation>
    <scope>NUCLEOTIDE SEQUENCE [LARGE SCALE GENOMIC DNA]</scope>
    <source>
        <strain evidence="3">JCM 18392</strain>
    </source>
</reference>
<sequence>MLRILIVSPHFPPVSSADMQRVRMLLPYLQENGCQVEVLSVDPGAVESPLDPWLQEGLPPEVVVHRVPVPGKPWSRLPGLGTLGFRAIPPLARAGNRLLRTGHFDLVYFSTTVFETHILGPLWKRLFGVPYVMDYQDAWVSDYYALRPENAPPGGRLKYAVIRRIHRWMEPRVLRDCSGLTSVSPDYPRQLATRYPKATLPRVLVQGFPGASRDFDRLPETPAGPLPFDPAGGGRHWVYVGRGGEDMALAASALFEALAQARAAGRDTDVRMHFIGTSYARSGSGRKTFEPLAQERGVGDVVSEQTDRIGYGTTLWCLRNADALMVPGSDDPAYTASKIYPYLLAGKPLLAIFHRRSTVVELFRRAGGGVCVPFDDGDSVATLATRIGRQWFDKADDARRVPLDQDAFHPFTDVACAAEFTGFLRLCLEDARR</sequence>
<evidence type="ECO:0000313" key="2">
    <source>
        <dbReference type="EMBL" id="GAA4854119.1"/>
    </source>
</evidence>
<evidence type="ECO:0000313" key="3">
    <source>
        <dbReference type="Proteomes" id="UP001501323"/>
    </source>
</evidence>
<dbReference type="EMBL" id="BAABJY010000001">
    <property type="protein sequence ID" value="GAA4854119.1"/>
    <property type="molecule type" value="Genomic_DNA"/>
</dbReference>
<keyword evidence="3" id="KW-1185">Reference proteome</keyword>
<gene>
    <name evidence="2" type="ORF">GCM10023332_01720</name>
</gene>
<accession>A0ABP9DS24</accession>
<comment type="caution">
    <text evidence="2">The sequence shown here is derived from an EMBL/GenBank/DDBJ whole genome shotgun (WGS) entry which is preliminary data.</text>
</comment>
<proteinExistence type="predicted"/>
<dbReference type="Gene3D" id="3.40.50.2000">
    <property type="entry name" value="Glycogen Phosphorylase B"/>
    <property type="match status" value="1"/>
</dbReference>
<name>A0ABP9DS24_9GAMM</name>
<dbReference type="InterPro" id="IPR028098">
    <property type="entry name" value="Glyco_trans_4-like_N"/>
</dbReference>
<dbReference type="Pfam" id="PF13579">
    <property type="entry name" value="Glyco_trans_4_4"/>
    <property type="match status" value="1"/>
</dbReference>
<organism evidence="2 3">
    <name type="scientific">Luteimonas vadosa</name>
    <dbReference type="NCBI Taxonomy" id="1165507"/>
    <lineage>
        <taxon>Bacteria</taxon>
        <taxon>Pseudomonadati</taxon>
        <taxon>Pseudomonadota</taxon>
        <taxon>Gammaproteobacteria</taxon>
        <taxon>Lysobacterales</taxon>
        <taxon>Lysobacteraceae</taxon>
        <taxon>Luteimonas</taxon>
    </lineage>
</organism>
<dbReference type="SUPFAM" id="SSF53756">
    <property type="entry name" value="UDP-Glycosyltransferase/glycogen phosphorylase"/>
    <property type="match status" value="1"/>
</dbReference>
<evidence type="ECO:0000259" key="1">
    <source>
        <dbReference type="Pfam" id="PF13579"/>
    </source>
</evidence>
<dbReference type="RefSeq" id="WP_345293611.1">
    <property type="nucleotide sequence ID" value="NZ_BAABJY010000001.1"/>
</dbReference>
<protein>
    <recommendedName>
        <fullName evidence="1">Glycosyltransferase subfamily 4-like N-terminal domain-containing protein</fullName>
    </recommendedName>
</protein>
<feature type="domain" description="Glycosyltransferase subfamily 4-like N-terminal" evidence="1">
    <location>
        <begin position="21"/>
        <end position="199"/>
    </location>
</feature>